<proteinExistence type="predicted"/>
<evidence type="ECO:0000313" key="1">
    <source>
        <dbReference type="EMBL" id="QHU33470.1"/>
    </source>
</evidence>
<accession>A0A6C0LSW0</accession>
<organism evidence="1">
    <name type="scientific">viral metagenome</name>
    <dbReference type="NCBI Taxonomy" id="1070528"/>
    <lineage>
        <taxon>unclassified sequences</taxon>
        <taxon>metagenomes</taxon>
        <taxon>organismal metagenomes</taxon>
    </lineage>
</organism>
<dbReference type="AlphaFoldDB" id="A0A6C0LSW0"/>
<dbReference type="EMBL" id="MN740557">
    <property type="protein sequence ID" value="QHU33470.1"/>
    <property type="molecule type" value="Genomic_DNA"/>
</dbReference>
<reference evidence="1" key="1">
    <citation type="journal article" date="2020" name="Nature">
        <title>Giant virus diversity and host interactions through global metagenomics.</title>
        <authorList>
            <person name="Schulz F."/>
            <person name="Roux S."/>
            <person name="Paez-Espino D."/>
            <person name="Jungbluth S."/>
            <person name="Walsh D.A."/>
            <person name="Denef V.J."/>
            <person name="McMahon K.D."/>
            <person name="Konstantinidis K.T."/>
            <person name="Eloe-Fadrosh E.A."/>
            <person name="Kyrpides N.C."/>
            <person name="Woyke T."/>
        </authorList>
    </citation>
    <scope>NUCLEOTIDE SEQUENCE</scope>
    <source>
        <strain evidence="1">GVMAG-S-1016704-121</strain>
    </source>
</reference>
<protein>
    <submittedName>
        <fullName evidence="1">Uncharacterized protein</fullName>
    </submittedName>
</protein>
<name>A0A6C0LSW0_9ZZZZ</name>
<sequence length="58" mass="6971">MDTQKICIWAHCDLCNAKIVSTQSTYYAFSIPHCSNYCRLQNLKKIKYFEQIYYPKKK</sequence>